<dbReference type="Proteomes" id="UP000265520">
    <property type="component" value="Unassembled WGS sequence"/>
</dbReference>
<keyword evidence="2" id="KW-1185">Reference proteome</keyword>
<comment type="caution">
    <text evidence="1">The sequence shown here is derived from an EMBL/GenBank/DDBJ whole genome shotgun (WGS) entry which is preliminary data.</text>
</comment>
<dbReference type="EMBL" id="LXQA010106833">
    <property type="protein sequence ID" value="MCI17737.1"/>
    <property type="molecule type" value="Genomic_DNA"/>
</dbReference>
<dbReference type="AlphaFoldDB" id="A0A392Q179"/>
<evidence type="ECO:0000313" key="2">
    <source>
        <dbReference type="Proteomes" id="UP000265520"/>
    </source>
</evidence>
<protein>
    <submittedName>
        <fullName evidence="1">Uncharacterized protein</fullName>
    </submittedName>
</protein>
<evidence type="ECO:0000313" key="1">
    <source>
        <dbReference type="EMBL" id="MCI17737.1"/>
    </source>
</evidence>
<sequence length="57" mass="6334">MNDLSLFIDLWMLFTWLWTYDPSSIIALIVPSWGNGRVSLCCTGNHGGDGAVISLLY</sequence>
<accession>A0A392Q179</accession>
<organism evidence="1 2">
    <name type="scientific">Trifolium medium</name>
    <dbReference type="NCBI Taxonomy" id="97028"/>
    <lineage>
        <taxon>Eukaryota</taxon>
        <taxon>Viridiplantae</taxon>
        <taxon>Streptophyta</taxon>
        <taxon>Embryophyta</taxon>
        <taxon>Tracheophyta</taxon>
        <taxon>Spermatophyta</taxon>
        <taxon>Magnoliopsida</taxon>
        <taxon>eudicotyledons</taxon>
        <taxon>Gunneridae</taxon>
        <taxon>Pentapetalae</taxon>
        <taxon>rosids</taxon>
        <taxon>fabids</taxon>
        <taxon>Fabales</taxon>
        <taxon>Fabaceae</taxon>
        <taxon>Papilionoideae</taxon>
        <taxon>50 kb inversion clade</taxon>
        <taxon>NPAAA clade</taxon>
        <taxon>Hologalegina</taxon>
        <taxon>IRL clade</taxon>
        <taxon>Trifolieae</taxon>
        <taxon>Trifolium</taxon>
    </lineage>
</organism>
<feature type="non-terminal residue" evidence="1">
    <location>
        <position position="57"/>
    </location>
</feature>
<reference evidence="1 2" key="1">
    <citation type="journal article" date="2018" name="Front. Plant Sci.">
        <title>Red Clover (Trifolium pratense) and Zigzag Clover (T. medium) - A Picture of Genomic Similarities and Differences.</title>
        <authorList>
            <person name="Dluhosova J."/>
            <person name="Istvanek J."/>
            <person name="Nedelnik J."/>
            <person name="Repkova J."/>
        </authorList>
    </citation>
    <scope>NUCLEOTIDE SEQUENCE [LARGE SCALE GENOMIC DNA]</scope>
    <source>
        <strain evidence="2">cv. 10/8</strain>
        <tissue evidence="1">Leaf</tissue>
    </source>
</reference>
<name>A0A392Q179_9FABA</name>
<proteinExistence type="predicted"/>